<dbReference type="PANTHER" id="PTHR47481">
    <property type="match status" value="1"/>
</dbReference>
<reference evidence="1" key="1">
    <citation type="journal article" date="2023" name="Plant J.">
        <title>Genome sequences and population genomics provide insights into the demographic history, inbreeding, and mutation load of two 'living fossil' tree species of Dipteronia.</title>
        <authorList>
            <person name="Feng Y."/>
            <person name="Comes H.P."/>
            <person name="Chen J."/>
            <person name="Zhu S."/>
            <person name="Lu R."/>
            <person name="Zhang X."/>
            <person name="Li P."/>
            <person name="Qiu J."/>
            <person name="Olsen K.M."/>
            <person name="Qiu Y."/>
        </authorList>
    </citation>
    <scope>NUCLEOTIDE SEQUENCE</scope>
    <source>
        <strain evidence="1">NBL</strain>
    </source>
</reference>
<evidence type="ECO:0000313" key="1">
    <source>
        <dbReference type="EMBL" id="KAK3225157.1"/>
    </source>
</evidence>
<organism evidence="1 2">
    <name type="scientific">Dipteronia sinensis</name>
    <dbReference type="NCBI Taxonomy" id="43782"/>
    <lineage>
        <taxon>Eukaryota</taxon>
        <taxon>Viridiplantae</taxon>
        <taxon>Streptophyta</taxon>
        <taxon>Embryophyta</taxon>
        <taxon>Tracheophyta</taxon>
        <taxon>Spermatophyta</taxon>
        <taxon>Magnoliopsida</taxon>
        <taxon>eudicotyledons</taxon>
        <taxon>Gunneridae</taxon>
        <taxon>Pentapetalae</taxon>
        <taxon>rosids</taxon>
        <taxon>malvids</taxon>
        <taxon>Sapindales</taxon>
        <taxon>Sapindaceae</taxon>
        <taxon>Hippocastanoideae</taxon>
        <taxon>Acereae</taxon>
        <taxon>Dipteronia</taxon>
    </lineage>
</organism>
<dbReference type="Proteomes" id="UP001281410">
    <property type="component" value="Unassembled WGS sequence"/>
</dbReference>
<sequence>MKIHSQSWYQSKIPTLLAHLCKQILLNFCSLKELLPQLVGCIAAWYTVERLFTSQSRASVMQFKLQLQTLKKSSSLMTEYLIKKKSILDALAYSVPEITAFLMTYEARIEQHTHTEVVSVNMASNNQGLTGVQSGQGSGILDRFLVVSLMNRITIKEEAVVIRMVVEEEEEEEEEGITIAIGRQSAKSVAG</sequence>
<accession>A0AAE0EES6</accession>
<dbReference type="AlphaFoldDB" id="A0AAE0EES6"/>
<proteinExistence type="predicted"/>
<name>A0AAE0EES6_9ROSI</name>
<protein>
    <submittedName>
        <fullName evidence="1">Uncharacterized protein</fullName>
    </submittedName>
</protein>
<dbReference type="EMBL" id="JANJYJ010000002">
    <property type="protein sequence ID" value="KAK3225157.1"/>
    <property type="molecule type" value="Genomic_DNA"/>
</dbReference>
<comment type="caution">
    <text evidence="1">The sequence shown here is derived from an EMBL/GenBank/DDBJ whole genome shotgun (WGS) entry which is preliminary data.</text>
</comment>
<dbReference type="PANTHER" id="PTHR47481:SF31">
    <property type="entry name" value="OS01G0873500 PROTEIN"/>
    <property type="match status" value="1"/>
</dbReference>
<gene>
    <name evidence="1" type="ORF">Dsin_005019</name>
</gene>
<evidence type="ECO:0000313" key="2">
    <source>
        <dbReference type="Proteomes" id="UP001281410"/>
    </source>
</evidence>
<keyword evidence="2" id="KW-1185">Reference proteome</keyword>